<dbReference type="InterPro" id="IPR054767">
    <property type="entry name" value="Cas10-Cmr2_palm2"/>
</dbReference>
<dbReference type="InterPro" id="IPR038242">
    <property type="entry name" value="Cmr2_N"/>
</dbReference>
<evidence type="ECO:0000259" key="3">
    <source>
        <dbReference type="PROSITE" id="PS50887"/>
    </source>
</evidence>
<reference evidence="4 5" key="1">
    <citation type="submission" date="2017-07" db="EMBL/GenBank/DDBJ databases">
        <title>Draft Genome Sequences of Select Purple Nonsulfur Bacteria.</title>
        <authorList>
            <person name="Lasarre B."/>
            <person name="Mckinlay J.B."/>
        </authorList>
    </citation>
    <scope>NUCLEOTIDE SEQUENCE [LARGE SCALE GENOMIC DNA]</scope>
    <source>
        <strain evidence="4 5">DSM 11290</strain>
    </source>
</reference>
<dbReference type="Pfam" id="PF12469">
    <property type="entry name" value="Cmr2_N"/>
    <property type="match status" value="1"/>
</dbReference>
<dbReference type="NCBIfam" id="TIGR02577">
    <property type="entry name" value="cas_TM1794_Cmr2"/>
    <property type="match status" value="1"/>
</dbReference>
<dbReference type="InterPro" id="IPR013407">
    <property type="entry name" value="CRISPR-assoc_prot_Cmr2"/>
</dbReference>
<evidence type="ECO:0000313" key="5">
    <source>
        <dbReference type="Proteomes" id="UP000249299"/>
    </source>
</evidence>
<evidence type="ECO:0000313" key="4">
    <source>
        <dbReference type="EMBL" id="RAI26251.1"/>
    </source>
</evidence>
<dbReference type="AlphaFoldDB" id="A0A327JJN1"/>
<dbReference type="InterPro" id="IPR024615">
    <property type="entry name" value="CRISPR-assoc_Cmr2_N"/>
</dbReference>
<sequence length="712" mass="78445">MTTRLMHFTLGPVQGFIADARRLRDYWAGSFILSLLSGHAMVAAKNAGARILFPLVEGDPLFQAILDNDSQANVYVGSLPNRFKADVSECRDDIPETCKRAIEAAWSDICQTIWDRYVASAAGEFHGKQPHETNRTKRIWKRQTERFWEIAWVVGEDDGENGTWLDMRKNWRRVDPNRAEHEDLCRVMGIWQELSGVTRFTDGSQASQREFWNAVRNTARVSALDLPDGEYLCALALIKRLFPVHLQRTGGKDHPQWGGPGFPGAIPWRPGAGTLDIRHWPSTSYIAAVPWLKRAKTPLIDDQKKSRLFLAAKKALQENEDLEPDHRKFMGETATTLFGLPPDQLFKLDGHLLHDVGIVAFVKERFADDKSNEAEKARSALLEALNETAKAIGGGAKGLYPSGFFAILRMDGDRIGELLEHHQDTIKTGLATFTASVRDYFHPDSEQGNPSLGALVYAGGDDVLAVLPVDTAITAARDIRDLYRKAFVTACKKDEVKAAEFTLSAAIVYSHFKSPLTAALRLSAELLDETAKAKNGRNSIALCIAKPGGVAAEWVSVFAEQAKAASDAALQIDDAACNGLTKKVDALLSGGFFHGLRDRYLSIMPGEIERKQGEVATDALLRDGGALLKALIGADLRRQFGSNVYKDIDDAVAVDAVYRILRPECRDENGDPELQKTVAFDGGMIVRFLAMERRTAVDAGGKEDELAGVRDG</sequence>
<comment type="caution">
    <text evidence="4">The sequence shown here is derived from an EMBL/GenBank/DDBJ whole genome shotgun (WGS) entry which is preliminary data.</text>
</comment>
<keyword evidence="1" id="KW-0547">Nucleotide-binding</keyword>
<dbReference type="OrthoDB" id="9758700at2"/>
<organism evidence="4 5">
    <name type="scientific">Rhodobium orientis</name>
    <dbReference type="NCBI Taxonomy" id="34017"/>
    <lineage>
        <taxon>Bacteria</taxon>
        <taxon>Pseudomonadati</taxon>
        <taxon>Pseudomonadota</taxon>
        <taxon>Alphaproteobacteria</taxon>
        <taxon>Hyphomicrobiales</taxon>
        <taxon>Rhodobiaceae</taxon>
        <taxon>Rhodobium</taxon>
    </lineage>
</organism>
<dbReference type="Gene3D" id="3.30.70.2220">
    <property type="entry name" value="CRISPR-Cas system, Cmr2 subunit, D1 domain, cysteine cluster"/>
    <property type="match status" value="1"/>
</dbReference>
<proteinExistence type="predicted"/>
<keyword evidence="2" id="KW-0051">Antiviral defense</keyword>
<dbReference type="GO" id="GO:0000166">
    <property type="term" value="F:nucleotide binding"/>
    <property type="evidence" value="ECO:0007669"/>
    <property type="project" value="UniProtKB-KW"/>
</dbReference>
<feature type="domain" description="GGDEF" evidence="3">
    <location>
        <begin position="403"/>
        <end position="545"/>
    </location>
</feature>
<gene>
    <name evidence="4" type="primary">cas10</name>
    <name evidence="4" type="ORF">CH339_14790</name>
</gene>
<dbReference type="PROSITE" id="PS50887">
    <property type="entry name" value="GGDEF"/>
    <property type="match status" value="1"/>
</dbReference>
<dbReference type="Pfam" id="PF22335">
    <property type="entry name" value="Cas10-Cmr2_palm2"/>
    <property type="match status" value="1"/>
</dbReference>
<evidence type="ECO:0000256" key="2">
    <source>
        <dbReference type="ARBA" id="ARBA00023118"/>
    </source>
</evidence>
<protein>
    <submittedName>
        <fullName evidence="4">Type III-B CRISPR-associated protein Cas10/Cmr2</fullName>
    </submittedName>
</protein>
<evidence type="ECO:0000256" key="1">
    <source>
        <dbReference type="ARBA" id="ARBA00022741"/>
    </source>
</evidence>
<name>A0A327JJN1_9HYPH</name>
<dbReference type="EMBL" id="NPEV01000033">
    <property type="protein sequence ID" value="RAI26251.1"/>
    <property type="molecule type" value="Genomic_DNA"/>
</dbReference>
<dbReference type="InterPro" id="IPR043128">
    <property type="entry name" value="Rev_trsase/Diguanyl_cyclase"/>
</dbReference>
<dbReference type="GO" id="GO:0051607">
    <property type="term" value="P:defense response to virus"/>
    <property type="evidence" value="ECO:0007669"/>
    <property type="project" value="UniProtKB-KW"/>
</dbReference>
<dbReference type="Proteomes" id="UP000249299">
    <property type="component" value="Unassembled WGS sequence"/>
</dbReference>
<dbReference type="InterPro" id="IPR000160">
    <property type="entry name" value="GGDEF_dom"/>
</dbReference>
<keyword evidence="5" id="KW-1185">Reference proteome</keyword>
<dbReference type="RefSeq" id="WP_111435149.1">
    <property type="nucleotide sequence ID" value="NZ_JACIGG010000006.1"/>
</dbReference>
<dbReference type="Gene3D" id="3.30.70.270">
    <property type="match status" value="1"/>
</dbReference>
<accession>A0A327JJN1</accession>